<dbReference type="InterPro" id="IPR004527">
    <property type="entry name" value="Glu-tRNA-ligase_bac/mito"/>
</dbReference>
<gene>
    <name evidence="7" type="primary">gltX</name>
    <name evidence="10" type="ORF">ISF26_14830</name>
</gene>
<evidence type="ECO:0000313" key="11">
    <source>
        <dbReference type="Proteomes" id="UP001054846"/>
    </source>
</evidence>
<keyword evidence="6 7" id="KW-0030">Aminoacyl-tRNA synthetase</keyword>
<dbReference type="GO" id="GO:0004818">
    <property type="term" value="F:glutamate-tRNA ligase activity"/>
    <property type="evidence" value="ECO:0007669"/>
    <property type="project" value="UniProtKB-EC"/>
</dbReference>
<evidence type="ECO:0000256" key="2">
    <source>
        <dbReference type="ARBA" id="ARBA00022598"/>
    </source>
</evidence>
<evidence type="ECO:0000313" key="10">
    <source>
        <dbReference type="EMBL" id="UFP93081.1"/>
    </source>
</evidence>
<evidence type="ECO:0000259" key="8">
    <source>
        <dbReference type="Pfam" id="PF00749"/>
    </source>
</evidence>
<accession>A0ABY3PHJ1</accession>
<evidence type="ECO:0000256" key="7">
    <source>
        <dbReference type="HAMAP-Rule" id="MF_00022"/>
    </source>
</evidence>
<comment type="catalytic activity">
    <reaction evidence="7">
        <text>tRNA(Glu) + L-glutamate + ATP = L-glutamyl-tRNA(Glu) + AMP + diphosphate</text>
        <dbReference type="Rhea" id="RHEA:23540"/>
        <dbReference type="Rhea" id="RHEA-COMP:9663"/>
        <dbReference type="Rhea" id="RHEA-COMP:9680"/>
        <dbReference type="ChEBI" id="CHEBI:29985"/>
        <dbReference type="ChEBI" id="CHEBI:30616"/>
        <dbReference type="ChEBI" id="CHEBI:33019"/>
        <dbReference type="ChEBI" id="CHEBI:78442"/>
        <dbReference type="ChEBI" id="CHEBI:78520"/>
        <dbReference type="ChEBI" id="CHEBI:456215"/>
        <dbReference type="EC" id="6.1.1.17"/>
    </reaction>
</comment>
<dbReference type="CDD" id="cd00808">
    <property type="entry name" value="GluRS_core"/>
    <property type="match status" value="1"/>
</dbReference>
<name>A0ABY3PHJ1_9CYAN</name>
<dbReference type="EMBL" id="CP063845">
    <property type="protein sequence ID" value="UFP93081.1"/>
    <property type="molecule type" value="Genomic_DNA"/>
</dbReference>
<dbReference type="Gene3D" id="3.40.50.620">
    <property type="entry name" value="HUPs"/>
    <property type="match status" value="1"/>
</dbReference>
<comment type="caution">
    <text evidence="7">Lacks conserved residue(s) required for the propagation of feature annotation.</text>
</comment>
<comment type="function">
    <text evidence="7">Catalyzes the attachment of glutamate to tRNA(Glu) in a two-step reaction: glutamate is first activated by ATP to form Glu-AMP and then transferred to the acceptor end of tRNA(Glu).</text>
</comment>
<dbReference type="RefSeq" id="WP_230840086.1">
    <property type="nucleotide sequence ID" value="NZ_CP063845.1"/>
</dbReference>
<dbReference type="InterPro" id="IPR020058">
    <property type="entry name" value="Glu/Gln-tRNA-synth_Ib_cat-dom"/>
</dbReference>
<keyword evidence="4 7" id="KW-0067">ATP-binding</keyword>
<evidence type="ECO:0000259" key="9">
    <source>
        <dbReference type="Pfam" id="PF19269"/>
    </source>
</evidence>
<comment type="subunit">
    <text evidence="7">Monomer.</text>
</comment>
<dbReference type="InterPro" id="IPR000924">
    <property type="entry name" value="Glu/Gln-tRNA-synth"/>
</dbReference>
<dbReference type="Pfam" id="PF19269">
    <property type="entry name" value="Anticodon_2"/>
    <property type="match status" value="1"/>
</dbReference>
<keyword evidence="5 7" id="KW-0648">Protein biosynthesis</keyword>
<keyword evidence="2 7" id="KW-0436">Ligase</keyword>
<dbReference type="InterPro" id="IPR033910">
    <property type="entry name" value="GluRS_core"/>
</dbReference>
<dbReference type="SUPFAM" id="SSF52374">
    <property type="entry name" value="Nucleotidylyl transferase"/>
    <property type="match status" value="1"/>
</dbReference>
<keyword evidence="11" id="KW-1185">Reference proteome</keyword>
<feature type="binding site" evidence="7">
    <location>
        <position position="270"/>
    </location>
    <ligand>
        <name>ATP</name>
        <dbReference type="ChEBI" id="CHEBI:30616"/>
    </ligand>
</feature>
<comment type="subcellular location">
    <subcellularLocation>
        <location evidence="7">Cytoplasm</location>
    </subcellularLocation>
</comment>
<protein>
    <recommendedName>
        <fullName evidence="7">Glutamate--tRNA ligase</fullName>
        <ecNumber evidence="7">6.1.1.17</ecNumber>
    </recommendedName>
    <alternativeName>
        <fullName evidence="7">Glutamyl-tRNA synthetase</fullName>
        <shortName evidence="7">GluRS</shortName>
    </alternativeName>
</protein>
<dbReference type="InterPro" id="IPR045462">
    <property type="entry name" value="aa-tRNA-synth_I_cd-bd"/>
</dbReference>
<organism evidence="10 11">
    <name type="scientific">Gloeobacter morelensis MG652769</name>
    <dbReference type="NCBI Taxonomy" id="2781736"/>
    <lineage>
        <taxon>Bacteria</taxon>
        <taxon>Bacillati</taxon>
        <taxon>Cyanobacteriota</taxon>
        <taxon>Cyanophyceae</taxon>
        <taxon>Gloeobacterales</taxon>
        <taxon>Gloeobacteraceae</taxon>
        <taxon>Gloeobacter</taxon>
        <taxon>Gloeobacter morelensis</taxon>
    </lineage>
</organism>
<dbReference type="NCBIfam" id="TIGR00464">
    <property type="entry name" value="gltX_bact"/>
    <property type="match status" value="1"/>
</dbReference>
<dbReference type="Proteomes" id="UP001054846">
    <property type="component" value="Chromosome"/>
</dbReference>
<evidence type="ECO:0000256" key="4">
    <source>
        <dbReference type="ARBA" id="ARBA00022840"/>
    </source>
</evidence>
<dbReference type="SUPFAM" id="SSF48163">
    <property type="entry name" value="An anticodon-binding domain of class I aminoacyl-tRNA synthetases"/>
    <property type="match status" value="1"/>
</dbReference>
<evidence type="ECO:0000256" key="6">
    <source>
        <dbReference type="ARBA" id="ARBA00023146"/>
    </source>
</evidence>
<feature type="short sequence motif" description="'KMSKS' region" evidence="7">
    <location>
        <begin position="267"/>
        <end position="271"/>
    </location>
</feature>
<feature type="domain" description="Aminoacyl-tRNA synthetase class I anticodon-binding" evidence="9">
    <location>
        <begin position="397"/>
        <end position="523"/>
    </location>
</feature>
<dbReference type="HAMAP" id="MF_00022">
    <property type="entry name" value="Glu_tRNA_synth_type1"/>
    <property type="match status" value="1"/>
</dbReference>
<feature type="domain" description="Glutamyl/glutaminyl-tRNA synthetase class Ib catalytic" evidence="8">
    <location>
        <begin position="20"/>
        <end position="331"/>
    </location>
</feature>
<proteinExistence type="inferred from homology"/>
<sequence length="530" mass="59842">MDFEQYESAYPPRELLPDALVTRIGPSPTGKAHIGTALQAVINRSLADGSGGAFLLRIEDTDRERFVEGAIEDLLAALDWLEIRPDESIEHGGNYGPYVQSERLPIYQAAARRLVEAGNAYYCFCTPERLESVRLAQQAAGKPTMYDRHCRNLGFEEVEKRRAAGEKAVVRLKVPDDTEIAFDDLVRGRIAFEAHTIDDGVLLKSDGFPTYHLAVVVDDHLMRVSQIIRGEEWIPSTPKHVLLYQYFGWPMPRIAHTPILRDMSRRKLSKRSGDTSITGYRVQGYLPEGLRNFLTRIIWPHPEGKDVYDHEEFVRLFKAADLPNTGPIVDPQLLDFINGQYLRRLSPAELYTATVEYLKFLLGLHQDIIFETYHPSAPIRQTLTRAELGSFYAAFTTNPTYTERVLTLEPERYKRLSDIVVSTGFFFPALFTPADPKLLAKPLGSPEKAGALLGEYLKLYRPEAAQAEWEQSVRELAREAGVKDGKLFMTLRVAVTGREQTPPLFEVITILGGDEVRRRLERAAALPVSL</sequence>
<comment type="similarity">
    <text evidence="1 7">Belongs to the class-I aminoacyl-tRNA synthetase family. Glutamate--tRNA ligase type 1 subfamily.</text>
</comment>
<dbReference type="InterPro" id="IPR049940">
    <property type="entry name" value="GluQ/Sye"/>
</dbReference>
<reference evidence="10 11" key="1">
    <citation type="journal article" date="2021" name="Genome Biol. Evol.">
        <title>Complete Genome Sequencing of a Novel Gloeobacter Species from a Waterfall Cave in Mexico.</title>
        <authorList>
            <person name="Saw J.H."/>
            <person name="Cardona T."/>
            <person name="Montejano G."/>
        </authorList>
    </citation>
    <scope>NUCLEOTIDE SEQUENCE [LARGE SCALE GENOMIC DNA]</scope>
    <source>
        <strain evidence="10">MG652769</strain>
    </source>
</reference>
<evidence type="ECO:0000256" key="1">
    <source>
        <dbReference type="ARBA" id="ARBA00007894"/>
    </source>
</evidence>
<dbReference type="PANTHER" id="PTHR43311:SF2">
    <property type="entry name" value="GLUTAMATE--TRNA LIGASE, MITOCHONDRIAL-RELATED"/>
    <property type="match status" value="1"/>
</dbReference>
<keyword evidence="7" id="KW-0963">Cytoplasm</keyword>
<dbReference type="Pfam" id="PF00749">
    <property type="entry name" value="tRNA-synt_1c"/>
    <property type="match status" value="1"/>
</dbReference>
<keyword evidence="3 7" id="KW-0547">Nucleotide-binding</keyword>
<dbReference type="Gene3D" id="1.10.10.350">
    <property type="match status" value="1"/>
</dbReference>
<evidence type="ECO:0000256" key="3">
    <source>
        <dbReference type="ARBA" id="ARBA00022741"/>
    </source>
</evidence>
<dbReference type="PRINTS" id="PR00987">
    <property type="entry name" value="TRNASYNTHGLU"/>
</dbReference>
<dbReference type="InterPro" id="IPR020751">
    <property type="entry name" value="aa-tRNA-synth_I_codon-bd_sub2"/>
</dbReference>
<dbReference type="InterPro" id="IPR014729">
    <property type="entry name" value="Rossmann-like_a/b/a_fold"/>
</dbReference>
<dbReference type="InterPro" id="IPR008925">
    <property type="entry name" value="aa_tRNA-synth_I_cd-bd_sf"/>
</dbReference>
<dbReference type="EC" id="6.1.1.17" evidence="7"/>
<dbReference type="PANTHER" id="PTHR43311">
    <property type="entry name" value="GLUTAMATE--TRNA LIGASE"/>
    <property type="match status" value="1"/>
</dbReference>
<feature type="short sequence motif" description="'HIGH' region" evidence="7">
    <location>
        <begin position="26"/>
        <end position="36"/>
    </location>
</feature>
<evidence type="ECO:0000256" key="5">
    <source>
        <dbReference type="ARBA" id="ARBA00022917"/>
    </source>
</evidence>